<proteinExistence type="predicted"/>
<dbReference type="AlphaFoldDB" id="A0A914ZTH7"/>
<accession>A0A914ZTH7</accession>
<name>A0A914ZTH7_PARUN</name>
<evidence type="ECO:0000313" key="2">
    <source>
        <dbReference type="WBParaSite" id="PgB09_g081_t01"/>
    </source>
</evidence>
<dbReference type="WBParaSite" id="PgB09_g081_t01">
    <property type="protein sequence ID" value="PgB09_g081_t01"/>
    <property type="gene ID" value="PgB09_g081"/>
</dbReference>
<reference evidence="2" key="1">
    <citation type="submission" date="2022-11" db="UniProtKB">
        <authorList>
            <consortium name="WormBaseParasite"/>
        </authorList>
    </citation>
    <scope>IDENTIFICATION</scope>
</reference>
<keyword evidence="1" id="KW-1185">Reference proteome</keyword>
<dbReference type="Proteomes" id="UP000887569">
    <property type="component" value="Unplaced"/>
</dbReference>
<organism evidence="1 2">
    <name type="scientific">Parascaris univalens</name>
    <name type="common">Nematode worm</name>
    <dbReference type="NCBI Taxonomy" id="6257"/>
    <lineage>
        <taxon>Eukaryota</taxon>
        <taxon>Metazoa</taxon>
        <taxon>Ecdysozoa</taxon>
        <taxon>Nematoda</taxon>
        <taxon>Chromadorea</taxon>
        <taxon>Rhabditida</taxon>
        <taxon>Spirurina</taxon>
        <taxon>Ascaridomorpha</taxon>
        <taxon>Ascaridoidea</taxon>
        <taxon>Ascarididae</taxon>
        <taxon>Parascaris</taxon>
    </lineage>
</organism>
<evidence type="ECO:0000313" key="1">
    <source>
        <dbReference type="Proteomes" id="UP000887569"/>
    </source>
</evidence>
<protein>
    <submittedName>
        <fullName evidence="2">Uncharacterized protein</fullName>
    </submittedName>
</protein>
<sequence length="143" mass="16082">SKSASSRLVDRSSKHYALLVRTFIIANPNALLPFGFKQAIKLPLSRSSMAILRGEQLVEASSEDFVHVEFCGTSFGVGSIRERVRSRIDPEKSYSIDRCLIISGLPKARCYCTLIHFVWRGSCDLFYMNGYTHKIKKCSAQLS</sequence>